<feature type="region of interest" description="Disordered" evidence="1">
    <location>
        <begin position="376"/>
        <end position="420"/>
    </location>
</feature>
<evidence type="ECO:0000313" key="2">
    <source>
        <dbReference type="Proteomes" id="UP000095284"/>
    </source>
</evidence>
<dbReference type="SUPFAM" id="SSF46458">
    <property type="entry name" value="Globin-like"/>
    <property type="match status" value="1"/>
</dbReference>
<dbReference type="InterPro" id="IPR012292">
    <property type="entry name" value="Globin/Proto"/>
</dbReference>
<dbReference type="Gene3D" id="1.10.490.10">
    <property type="entry name" value="Globins"/>
    <property type="match status" value="1"/>
</dbReference>
<feature type="compositionally biased region" description="Polar residues" evidence="1">
    <location>
        <begin position="145"/>
        <end position="154"/>
    </location>
</feature>
<accession>A0A1I7RSV7</accession>
<organism evidence="2 3">
    <name type="scientific">Bursaphelenchus xylophilus</name>
    <name type="common">Pinewood nematode worm</name>
    <name type="synonym">Aphelenchoides xylophilus</name>
    <dbReference type="NCBI Taxonomy" id="6326"/>
    <lineage>
        <taxon>Eukaryota</taxon>
        <taxon>Metazoa</taxon>
        <taxon>Ecdysozoa</taxon>
        <taxon>Nematoda</taxon>
        <taxon>Chromadorea</taxon>
        <taxon>Rhabditida</taxon>
        <taxon>Tylenchina</taxon>
        <taxon>Tylenchomorpha</taxon>
        <taxon>Aphelenchoidea</taxon>
        <taxon>Aphelenchoididae</taxon>
        <taxon>Bursaphelenchus</taxon>
    </lineage>
</organism>
<protein>
    <submittedName>
        <fullName evidence="3">GLOBIN domain-containing protein</fullName>
    </submittedName>
</protein>
<dbReference type="Proteomes" id="UP000095284">
    <property type="component" value="Unplaced"/>
</dbReference>
<evidence type="ECO:0000256" key="1">
    <source>
        <dbReference type="SAM" id="MobiDB-lite"/>
    </source>
</evidence>
<dbReference type="WBParaSite" id="BXY_0381100.1">
    <property type="protein sequence ID" value="BXY_0381100.1"/>
    <property type="gene ID" value="BXY_0381100"/>
</dbReference>
<proteinExistence type="predicted"/>
<dbReference type="eggNOG" id="KOG3378">
    <property type="taxonomic scope" value="Eukaryota"/>
</dbReference>
<dbReference type="GO" id="GO:0019825">
    <property type="term" value="F:oxygen binding"/>
    <property type="evidence" value="ECO:0007669"/>
    <property type="project" value="InterPro"/>
</dbReference>
<feature type="compositionally biased region" description="Polar residues" evidence="1">
    <location>
        <begin position="120"/>
        <end position="131"/>
    </location>
</feature>
<dbReference type="AlphaFoldDB" id="A0A1I7RSV7"/>
<dbReference type="CDD" id="cd01040">
    <property type="entry name" value="Mb-like"/>
    <property type="match status" value="1"/>
</dbReference>
<dbReference type="InterPro" id="IPR044399">
    <property type="entry name" value="Mb-like_M"/>
</dbReference>
<feature type="region of interest" description="Disordered" evidence="1">
    <location>
        <begin position="104"/>
        <end position="154"/>
    </location>
</feature>
<sequence>MDEKNSILQDVQYFISKPQVLTLMGNVTFRHFSNLPPPLYCHDKTPKLPRWPHRPTNPQGKLERAGVFRSIHKFIMGSEVEKIRIRAMLAGAAAHVRYTKKRIPQINPNLTGSPRRVRRTTQSPQKNTQRRGSAGPIIGSDKAKSSSNGNNNFLTVPLAGTPPLGRKRAGSVPVIRFTLAVAWSLKPDYIRALKITWDRLCDVPRANCRGILGIMERVFEKFESKDKHIKEVFYQAAFVDSMADTHGRRHSDKSIATLRDHIHFFVSLISQVIHSLEKPTTDIFEHIDKIGAYHYHMKKIGFKAQMWDTLGVILVDAIVVQDCVRAFPEACRAWTLMVAALIDRLRSAKKQYGAPVSLRRSTMFLQHDLPFRCPSPTPRCPLSPRRRGSMTPGSSPLKVSPLLKEQHALKPPQSAPAITN</sequence>
<name>A0A1I7RSV7_BURXY</name>
<dbReference type="GO" id="GO:0020037">
    <property type="term" value="F:heme binding"/>
    <property type="evidence" value="ECO:0007669"/>
    <property type="project" value="InterPro"/>
</dbReference>
<evidence type="ECO:0000313" key="3">
    <source>
        <dbReference type="WBParaSite" id="BXY_0381100.1"/>
    </source>
</evidence>
<dbReference type="InterPro" id="IPR009050">
    <property type="entry name" value="Globin-like_sf"/>
</dbReference>
<reference evidence="3" key="1">
    <citation type="submission" date="2016-11" db="UniProtKB">
        <authorList>
            <consortium name="WormBaseParasite"/>
        </authorList>
    </citation>
    <scope>IDENTIFICATION</scope>
</reference>